<dbReference type="GO" id="GO:0005634">
    <property type="term" value="C:nucleus"/>
    <property type="evidence" value="ECO:0007669"/>
    <property type="project" value="UniProtKB-SubCell"/>
</dbReference>
<protein>
    <submittedName>
        <fullName evidence="9">tRNA (Guanine-N(7)-)-methyltransferase subunit TRM82</fullName>
    </submittedName>
</protein>
<dbReference type="GO" id="GO:0005829">
    <property type="term" value="C:cytosol"/>
    <property type="evidence" value="ECO:0007669"/>
    <property type="project" value="TreeGrafter"/>
</dbReference>
<dbReference type="PROSITE" id="PS00678">
    <property type="entry name" value="WD_REPEATS_1"/>
    <property type="match status" value="1"/>
</dbReference>
<dbReference type="InterPro" id="IPR015943">
    <property type="entry name" value="WD40/YVTN_repeat-like_dom_sf"/>
</dbReference>
<comment type="similarity">
    <text evidence="6">Belongs to the WD repeat TRM82 family.</text>
</comment>
<dbReference type="PROSITE" id="PS50082">
    <property type="entry name" value="WD_REPEATS_2"/>
    <property type="match status" value="2"/>
</dbReference>
<dbReference type="InterPro" id="IPR019775">
    <property type="entry name" value="WD40_repeat_CS"/>
</dbReference>
<comment type="caution">
    <text evidence="9">The sequence shown here is derived from an EMBL/GenBank/DDBJ whole genome shotgun (WGS) entry which is preliminary data.</text>
</comment>
<dbReference type="GO" id="GO:0106004">
    <property type="term" value="P:tRNA (guanine-N7)-methylation"/>
    <property type="evidence" value="ECO:0007669"/>
    <property type="project" value="UniProtKB-UniRule"/>
</dbReference>
<reference evidence="9" key="1">
    <citation type="submission" date="2021-11" db="EMBL/GenBank/DDBJ databases">
        <authorList>
            <person name="Herlambang A."/>
            <person name="Guo Y."/>
            <person name="Takashima Y."/>
            <person name="Nishizawa T."/>
        </authorList>
    </citation>
    <scope>NUCLEOTIDE SEQUENCE</scope>
    <source>
        <strain evidence="9">E1425</strain>
    </source>
</reference>
<name>A0A9P3H991_9FUNG</name>
<keyword evidence="10" id="KW-1185">Reference proteome</keyword>
<evidence type="ECO:0000256" key="5">
    <source>
        <dbReference type="ARBA" id="ARBA00023242"/>
    </source>
</evidence>
<feature type="compositionally biased region" description="Basic and acidic residues" evidence="8">
    <location>
        <begin position="403"/>
        <end position="417"/>
    </location>
</feature>
<evidence type="ECO:0000256" key="7">
    <source>
        <dbReference type="PROSITE-ProRule" id="PRU00221"/>
    </source>
</evidence>
<comment type="subcellular location">
    <subcellularLocation>
        <location evidence="1 6">Nucleus</location>
    </subcellularLocation>
</comment>
<evidence type="ECO:0000256" key="8">
    <source>
        <dbReference type="SAM" id="MobiDB-lite"/>
    </source>
</evidence>
<comment type="pathway">
    <text evidence="6">tRNA modification; N(7)-methylguanine-tRNA biosynthesis.</text>
</comment>
<dbReference type="EMBL" id="BQFW01000006">
    <property type="protein sequence ID" value="GJJ72123.1"/>
    <property type="molecule type" value="Genomic_DNA"/>
</dbReference>
<keyword evidence="3 6" id="KW-0819">tRNA processing</keyword>
<accession>A0A9P3H991</accession>
<feature type="repeat" description="WD" evidence="7">
    <location>
        <begin position="63"/>
        <end position="104"/>
    </location>
</feature>
<feature type="compositionally biased region" description="Basic and acidic residues" evidence="8">
    <location>
        <begin position="144"/>
        <end position="157"/>
    </location>
</feature>
<dbReference type="AlphaFoldDB" id="A0A9P3H991"/>
<dbReference type="Pfam" id="PF00400">
    <property type="entry name" value="WD40"/>
    <property type="match status" value="2"/>
</dbReference>
<dbReference type="SMART" id="SM00320">
    <property type="entry name" value="WD40"/>
    <property type="match status" value="3"/>
</dbReference>
<feature type="region of interest" description="Disordered" evidence="8">
    <location>
        <begin position="403"/>
        <end position="451"/>
    </location>
</feature>
<dbReference type="Gene3D" id="2.130.10.10">
    <property type="entry name" value="YVTN repeat-like/Quinoprotein amine dehydrogenase"/>
    <property type="match status" value="2"/>
</dbReference>
<keyword evidence="5 6" id="KW-0539">Nucleus</keyword>
<evidence type="ECO:0000256" key="3">
    <source>
        <dbReference type="ARBA" id="ARBA00022694"/>
    </source>
</evidence>
<feature type="repeat" description="WD" evidence="7">
    <location>
        <begin position="218"/>
        <end position="261"/>
    </location>
</feature>
<keyword evidence="4 6" id="KW-0677">Repeat</keyword>
<dbReference type="HAMAP" id="MF_03056">
    <property type="entry name" value="TRM82"/>
    <property type="match status" value="1"/>
</dbReference>
<evidence type="ECO:0000313" key="9">
    <source>
        <dbReference type="EMBL" id="GJJ72123.1"/>
    </source>
</evidence>
<evidence type="ECO:0000256" key="4">
    <source>
        <dbReference type="ARBA" id="ARBA00022737"/>
    </source>
</evidence>
<dbReference type="GO" id="GO:0043527">
    <property type="term" value="C:tRNA methyltransferase complex"/>
    <property type="evidence" value="ECO:0007669"/>
    <property type="project" value="TreeGrafter"/>
</dbReference>
<evidence type="ECO:0000256" key="2">
    <source>
        <dbReference type="ARBA" id="ARBA00022574"/>
    </source>
</evidence>
<dbReference type="SUPFAM" id="SSF50978">
    <property type="entry name" value="WD40 repeat-like"/>
    <property type="match status" value="1"/>
</dbReference>
<dbReference type="OrthoDB" id="339900at2759"/>
<feature type="region of interest" description="Disordered" evidence="8">
    <location>
        <begin position="144"/>
        <end position="173"/>
    </location>
</feature>
<feature type="compositionally biased region" description="Basic residues" evidence="8">
    <location>
        <begin position="423"/>
        <end position="433"/>
    </location>
</feature>
<dbReference type="InterPro" id="IPR001680">
    <property type="entry name" value="WD40_rpt"/>
</dbReference>
<dbReference type="PANTHER" id="PTHR16288:SF0">
    <property type="entry name" value="TRNA (GUANINE-N(7)-)-METHYLTRANSFERASE NON-CATALYTIC SUBUNIT WDR4"/>
    <property type="match status" value="1"/>
</dbReference>
<feature type="compositionally biased region" description="Acidic residues" evidence="8">
    <location>
        <begin position="158"/>
        <end position="172"/>
    </location>
</feature>
<reference evidence="9" key="2">
    <citation type="journal article" date="2022" name="Microbiol. Resour. Announc.">
        <title>Whole-Genome Sequence of Entomortierella parvispora E1425, a Mucoromycotan Fungus Associated with Burkholderiaceae-Related Endosymbiotic Bacteria.</title>
        <authorList>
            <person name="Herlambang A."/>
            <person name="Guo Y."/>
            <person name="Takashima Y."/>
            <person name="Narisawa K."/>
            <person name="Ohta H."/>
            <person name="Nishizawa T."/>
        </authorList>
    </citation>
    <scope>NUCLEOTIDE SEQUENCE</scope>
    <source>
        <strain evidence="9">E1425</strain>
    </source>
</reference>
<evidence type="ECO:0000256" key="1">
    <source>
        <dbReference type="ARBA" id="ARBA00004123"/>
    </source>
</evidence>
<dbReference type="InterPro" id="IPR036322">
    <property type="entry name" value="WD40_repeat_dom_sf"/>
</dbReference>
<evidence type="ECO:0000313" key="10">
    <source>
        <dbReference type="Proteomes" id="UP000827284"/>
    </source>
</evidence>
<dbReference type="PROSITE" id="PS50294">
    <property type="entry name" value="WD_REPEATS_REGION"/>
    <property type="match status" value="2"/>
</dbReference>
<dbReference type="InterPro" id="IPR028884">
    <property type="entry name" value="Trm82"/>
</dbReference>
<dbReference type="PANTHER" id="PTHR16288">
    <property type="entry name" value="WD40 REPEAT PROTEIN 4"/>
    <property type="match status" value="1"/>
</dbReference>
<evidence type="ECO:0000256" key="6">
    <source>
        <dbReference type="HAMAP-Rule" id="MF_03056"/>
    </source>
</evidence>
<gene>
    <name evidence="9" type="ORF">EMPS_04480</name>
</gene>
<keyword evidence="2 6" id="KW-0853">WD repeat</keyword>
<dbReference type="Proteomes" id="UP000827284">
    <property type="component" value="Unassembled WGS sequence"/>
</dbReference>
<sequence>MPVLPFSHILHHPTKDQVILAYGEHIQVVDTKTGVIVSSTADLEEREAGGLQVQPLTNTPDVEKQNKARVQQIAISNDGAFLATAADDKVMKIWNTESWKCLGTRTLVRRSNALQFTNDGSHVVTADKFGDIYNMERDIPDVVEPVKAEKTTEKTDGEGEGEGEGEDEDEGEQPILGHVSMATDLELTKDNKYIITADRDEHIRVSQFPKGHNIETYCLGHTGFVTEVRVLPGASNQYLISGAGDATVRVWEFLKGKEVQTFNVREALGLSPLDSESEEDELTVYSLAISESKNHIAVVIEKESKVLILQWDPATAKVEVFKILEVQGHALAADYDRSGKLWVSSVIEEGTTGLLSVYDEEYNLQEDLAKYANTFGSKTVDSLPDLYSTEELRKRTTDWRDLKKAREEKEAARRANDPDAAPTKKRRTNKNSRKIPEPAPAASTADATMQE</sequence>
<organism evidence="9 10">
    <name type="scientific">Entomortierella parvispora</name>
    <dbReference type="NCBI Taxonomy" id="205924"/>
    <lineage>
        <taxon>Eukaryota</taxon>
        <taxon>Fungi</taxon>
        <taxon>Fungi incertae sedis</taxon>
        <taxon>Mucoromycota</taxon>
        <taxon>Mortierellomycotina</taxon>
        <taxon>Mortierellomycetes</taxon>
        <taxon>Mortierellales</taxon>
        <taxon>Mortierellaceae</taxon>
        <taxon>Entomortierella</taxon>
    </lineage>
</organism>
<comment type="function">
    <text evidence="6">Required for the formation of N(7)-methylguanine at position 46 (m7G46) in tRNA. In the complex, it is required to stabilize and induce conformational changes of the catalytic subunit.</text>
</comment>
<proteinExistence type="inferred from homology"/>